<dbReference type="AlphaFoldDB" id="A0AAV2HU75"/>
<evidence type="ECO:0000313" key="3">
    <source>
        <dbReference type="Proteomes" id="UP001497497"/>
    </source>
</evidence>
<feature type="non-terminal residue" evidence="2">
    <location>
        <position position="1"/>
    </location>
</feature>
<dbReference type="EMBL" id="CAXITT010000269">
    <property type="protein sequence ID" value="CAL1537632.1"/>
    <property type="molecule type" value="Genomic_DNA"/>
</dbReference>
<name>A0AAV2HU75_LYMST</name>
<sequence length="362" mass="41469">ITFVILKNFELSELHKYVTDGEAYLDSESTSTPMTPSTEITPPTTVLHTEKLYHKSDKSGEVKDFENMTKRITKLEENVFSMKKTTEDTQDRAEIADKTIEEDSFEKENVDKDLNDVYLKLENIYNILKDFSKKQENDRIEVVNLSNTHLKFKKQILERILDLEKINKEYSSNVDYLHRTVTNADATLNRLEDENKYVNVSINELNQQISSVRICSHDALMSIQDLSKSVENTNQHYNEMSNKVKKLKTTMTLYIGNFEKASSIKKDEVEDLFGMVCHLLARKVTLLEQLRANLNTIITTEKRALKLKEGDSRRIDRVTKIRTGYKFGGASNVKSGKSGFSFTFPLSKALNFSTSKASAQNA</sequence>
<reference evidence="2 3" key="1">
    <citation type="submission" date="2024-04" db="EMBL/GenBank/DDBJ databases">
        <authorList>
            <consortium name="Genoscope - CEA"/>
            <person name="William W."/>
        </authorList>
    </citation>
    <scope>NUCLEOTIDE SEQUENCE [LARGE SCALE GENOMIC DNA]</scope>
</reference>
<feature type="non-terminal residue" evidence="2">
    <location>
        <position position="362"/>
    </location>
</feature>
<evidence type="ECO:0000256" key="1">
    <source>
        <dbReference type="SAM" id="Coils"/>
    </source>
</evidence>
<proteinExistence type="predicted"/>
<protein>
    <submittedName>
        <fullName evidence="2">Uncharacterized protein</fullName>
    </submittedName>
</protein>
<comment type="caution">
    <text evidence="2">The sequence shown here is derived from an EMBL/GenBank/DDBJ whole genome shotgun (WGS) entry which is preliminary data.</text>
</comment>
<keyword evidence="3" id="KW-1185">Reference proteome</keyword>
<organism evidence="2 3">
    <name type="scientific">Lymnaea stagnalis</name>
    <name type="common">Great pond snail</name>
    <name type="synonym">Helix stagnalis</name>
    <dbReference type="NCBI Taxonomy" id="6523"/>
    <lineage>
        <taxon>Eukaryota</taxon>
        <taxon>Metazoa</taxon>
        <taxon>Spiralia</taxon>
        <taxon>Lophotrochozoa</taxon>
        <taxon>Mollusca</taxon>
        <taxon>Gastropoda</taxon>
        <taxon>Heterobranchia</taxon>
        <taxon>Euthyneura</taxon>
        <taxon>Panpulmonata</taxon>
        <taxon>Hygrophila</taxon>
        <taxon>Lymnaeoidea</taxon>
        <taxon>Lymnaeidae</taxon>
        <taxon>Lymnaea</taxon>
    </lineage>
</organism>
<accession>A0AAV2HU75</accession>
<keyword evidence="1" id="KW-0175">Coiled coil</keyword>
<dbReference type="Proteomes" id="UP001497497">
    <property type="component" value="Unassembled WGS sequence"/>
</dbReference>
<gene>
    <name evidence="2" type="ORF">GSLYS_00011535001</name>
</gene>
<feature type="coiled-coil region" evidence="1">
    <location>
        <begin position="188"/>
        <end position="250"/>
    </location>
</feature>
<evidence type="ECO:0000313" key="2">
    <source>
        <dbReference type="EMBL" id="CAL1537632.1"/>
    </source>
</evidence>